<dbReference type="CDD" id="cd06445">
    <property type="entry name" value="ATase"/>
    <property type="match status" value="1"/>
</dbReference>
<dbReference type="PANTHER" id="PTHR42942:SF1">
    <property type="entry name" value="ALKYLTRANSFERASE-LIKE PROTEIN 1"/>
    <property type="match status" value="1"/>
</dbReference>
<dbReference type="SUPFAM" id="SSF46767">
    <property type="entry name" value="Methylated DNA-protein cysteine methyltransferase, C-terminal domain"/>
    <property type="match status" value="1"/>
</dbReference>
<feature type="domain" description="Methylated-DNA-[protein]-cysteine S-methyltransferase DNA binding" evidence="2">
    <location>
        <begin position="6"/>
        <end position="80"/>
    </location>
</feature>
<dbReference type="RefSeq" id="WP_073386510.1">
    <property type="nucleotide sequence ID" value="NZ_FQVU01000001.1"/>
</dbReference>
<dbReference type="InterPro" id="IPR014048">
    <property type="entry name" value="MethylDNA_cys_MeTrfase_DNA-bd"/>
</dbReference>
<dbReference type="InterPro" id="IPR052520">
    <property type="entry name" value="ATL_DNA_repair"/>
</dbReference>
<dbReference type="GO" id="GO:0003824">
    <property type="term" value="F:catalytic activity"/>
    <property type="evidence" value="ECO:0007669"/>
    <property type="project" value="InterPro"/>
</dbReference>
<dbReference type="STRING" id="1206085.SAMN05443575_1001"/>
<evidence type="ECO:0000313" key="4">
    <source>
        <dbReference type="Proteomes" id="UP000186132"/>
    </source>
</evidence>
<dbReference type="OrthoDB" id="9132167at2"/>
<evidence type="ECO:0000313" key="3">
    <source>
        <dbReference type="EMBL" id="SHF82604.1"/>
    </source>
</evidence>
<dbReference type="InterPro" id="IPR036217">
    <property type="entry name" value="MethylDNA_cys_MeTrfase_DNAb"/>
</dbReference>
<dbReference type="GO" id="GO:0006281">
    <property type="term" value="P:DNA repair"/>
    <property type="evidence" value="ECO:0007669"/>
    <property type="project" value="InterPro"/>
</dbReference>
<proteinExistence type="predicted"/>
<evidence type="ECO:0000259" key="2">
    <source>
        <dbReference type="Pfam" id="PF01035"/>
    </source>
</evidence>
<keyword evidence="4" id="KW-1185">Reference proteome</keyword>
<evidence type="ECO:0000256" key="1">
    <source>
        <dbReference type="ARBA" id="ARBA00022763"/>
    </source>
</evidence>
<reference evidence="3 4" key="1">
    <citation type="submission" date="2016-11" db="EMBL/GenBank/DDBJ databases">
        <authorList>
            <person name="Jaros S."/>
            <person name="Januszkiewicz K."/>
            <person name="Wedrychowicz H."/>
        </authorList>
    </citation>
    <scope>NUCLEOTIDE SEQUENCE [LARGE SCALE GENOMIC DNA]</scope>
    <source>
        <strain evidence="3 4">DSM 45627</strain>
    </source>
</reference>
<dbReference type="EMBL" id="FQVU01000001">
    <property type="protein sequence ID" value="SHF82604.1"/>
    <property type="molecule type" value="Genomic_DNA"/>
</dbReference>
<name>A0A1M5ETT4_9ACTN</name>
<accession>A0A1M5ETT4</accession>
<sequence length="100" mass="11099">MPEPGDFAARVLACVEAVPAGRVMTYGDVAEYAGIRSPRSVGRVLATDDGSVPWHRVVRADGSLAEHLYTEQRQRLLAEGVLFRGERVDLVTFRWDGRSR</sequence>
<dbReference type="AlphaFoldDB" id="A0A1M5ETT4"/>
<keyword evidence="1" id="KW-0227">DNA damage</keyword>
<dbReference type="PANTHER" id="PTHR42942">
    <property type="entry name" value="6-O-METHYLGUANINE DNA METHYLTRANSFERASE"/>
    <property type="match status" value="1"/>
</dbReference>
<dbReference type="Pfam" id="PF01035">
    <property type="entry name" value="DNA_binding_1"/>
    <property type="match status" value="1"/>
</dbReference>
<gene>
    <name evidence="3" type="ORF">SAMN05443575_1001</name>
</gene>
<protein>
    <submittedName>
        <fullName evidence="3">O(6)-alkylguanine repair protein YbaZ</fullName>
    </submittedName>
</protein>
<organism evidence="3 4">
    <name type="scientific">Jatrophihabitans endophyticus</name>
    <dbReference type="NCBI Taxonomy" id="1206085"/>
    <lineage>
        <taxon>Bacteria</taxon>
        <taxon>Bacillati</taxon>
        <taxon>Actinomycetota</taxon>
        <taxon>Actinomycetes</taxon>
        <taxon>Jatrophihabitantales</taxon>
        <taxon>Jatrophihabitantaceae</taxon>
        <taxon>Jatrophihabitans</taxon>
    </lineage>
</organism>
<dbReference type="Gene3D" id="1.10.10.10">
    <property type="entry name" value="Winged helix-like DNA-binding domain superfamily/Winged helix DNA-binding domain"/>
    <property type="match status" value="1"/>
</dbReference>
<dbReference type="InterPro" id="IPR036388">
    <property type="entry name" value="WH-like_DNA-bd_sf"/>
</dbReference>
<dbReference type="Proteomes" id="UP000186132">
    <property type="component" value="Unassembled WGS sequence"/>
</dbReference>